<gene>
    <name evidence="6" type="ORF">KUTeg_010748</name>
</gene>
<dbReference type="PANTHER" id="PTHR44755:SF11">
    <property type="entry name" value="ATRIAL NATRIURETIC PEPTIDE RECEPTOR 3 ISOFORM X1"/>
    <property type="match status" value="1"/>
</dbReference>
<keyword evidence="2" id="KW-0812">Transmembrane</keyword>
<dbReference type="Pfam" id="PF01094">
    <property type="entry name" value="ANF_receptor"/>
    <property type="match status" value="1"/>
</dbReference>
<keyword evidence="4" id="KW-0472">Membrane</keyword>
<protein>
    <recommendedName>
        <fullName evidence="5">Receptor ligand binding region domain-containing protein</fullName>
    </recommendedName>
</protein>
<accession>A0ABQ9F1X6</accession>
<evidence type="ECO:0000313" key="6">
    <source>
        <dbReference type="EMBL" id="KAJ8311393.1"/>
    </source>
</evidence>
<evidence type="ECO:0000313" key="7">
    <source>
        <dbReference type="Proteomes" id="UP001217089"/>
    </source>
</evidence>
<dbReference type="InterPro" id="IPR052612">
    <property type="entry name" value="ANP_Clearance_Receptor"/>
</dbReference>
<dbReference type="EMBL" id="JARBDR010000496">
    <property type="protein sequence ID" value="KAJ8311393.1"/>
    <property type="molecule type" value="Genomic_DNA"/>
</dbReference>
<evidence type="ECO:0000256" key="3">
    <source>
        <dbReference type="ARBA" id="ARBA00022989"/>
    </source>
</evidence>
<evidence type="ECO:0000256" key="4">
    <source>
        <dbReference type="ARBA" id="ARBA00023136"/>
    </source>
</evidence>
<feature type="domain" description="Receptor ligand binding region" evidence="5">
    <location>
        <begin position="123"/>
        <end position="245"/>
    </location>
</feature>
<evidence type="ECO:0000256" key="2">
    <source>
        <dbReference type="ARBA" id="ARBA00022692"/>
    </source>
</evidence>
<reference evidence="6 7" key="1">
    <citation type="submission" date="2022-12" db="EMBL/GenBank/DDBJ databases">
        <title>Chromosome-level genome of Tegillarca granosa.</title>
        <authorList>
            <person name="Kim J."/>
        </authorList>
    </citation>
    <scope>NUCLEOTIDE SEQUENCE [LARGE SCALE GENOMIC DNA]</scope>
    <source>
        <strain evidence="6">Teg-2019</strain>
        <tissue evidence="6">Adductor muscle</tissue>
    </source>
</reference>
<dbReference type="PANTHER" id="PTHR44755">
    <property type="entry name" value="NATRIURETIC PEPTIDE RECEPTOR 3-RELATED"/>
    <property type="match status" value="1"/>
</dbReference>
<proteinExistence type="predicted"/>
<organism evidence="6 7">
    <name type="scientific">Tegillarca granosa</name>
    <name type="common">Malaysian cockle</name>
    <name type="synonym">Anadara granosa</name>
    <dbReference type="NCBI Taxonomy" id="220873"/>
    <lineage>
        <taxon>Eukaryota</taxon>
        <taxon>Metazoa</taxon>
        <taxon>Spiralia</taxon>
        <taxon>Lophotrochozoa</taxon>
        <taxon>Mollusca</taxon>
        <taxon>Bivalvia</taxon>
        <taxon>Autobranchia</taxon>
        <taxon>Pteriomorphia</taxon>
        <taxon>Arcoida</taxon>
        <taxon>Arcoidea</taxon>
        <taxon>Arcidae</taxon>
        <taxon>Tegillarca</taxon>
    </lineage>
</organism>
<comment type="subcellular location">
    <subcellularLocation>
        <location evidence="1">Membrane</location>
    </subcellularLocation>
</comment>
<dbReference type="Proteomes" id="UP001217089">
    <property type="component" value="Unassembled WGS sequence"/>
</dbReference>
<keyword evidence="7" id="KW-1185">Reference proteome</keyword>
<dbReference type="SUPFAM" id="SSF53822">
    <property type="entry name" value="Periplasmic binding protein-like I"/>
    <property type="match status" value="1"/>
</dbReference>
<comment type="caution">
    <text evidence="6">The sequence shown here is derived from an EMBL/GenBank/DDBJ whole genome shotgun (WGS) entry which is preliminary data.</text>
</comment>
<evidence type="ECO:0000256" key="1">
    <source>
        <dbReference type="ARBA" id="ARBA00004370"/>
    </source>
</evidence>
<name>A0ABQ9F1X6_TEGGR</name>
<keyword evidence="3" id="KW-1133">Transmembrane helix</keyword>
<dbReference type="InterPro" id="IPR001828">
    <property type="entry name" value="ANF_lig-bd_rcpt"/>
</dbReference>
<dbReference type="InterPro" id="IPR028082">
    <property type="entry name" value="Peripla_BP_I"/>
</dbReference>
<dbReference type="Gene3D" id="3.40.50.2300">
    <property type="match status" value="1"/>
</dbReference>
<sequence length="309" mass="35110">MCIVRLKQDWTSFDHVCIRSNSGFLLLSDFESFKQNSKIWVKFRLTLCNKEGRKLSLTSDSYVIDMFSMFGYHLPVLVFGLLHVGFSVKQEVRVAVMAPETPVSREFSLIKVKKAIYGGISAVESRALLPNIEFNVTLSDTACNSIKAPVSAFYLMNNGCHVFFGPVCDYSLAPVARYAPFWSIPVITAGGFAHDFVANKKIEYKTLTRVGAGFTIMSDTVLQILKFYHWRQFVILYDSNGQDSLFERFCYLASAAVVAKAKQRTANLEHNTGFDLRTSQHPYCSYFNILVDELETRFTSENMNNYRTI</sequence>
<evidence type="ECO:0000259" key="5">
    <source>
        <dbReference type="Pfam" id="PF01094"/>
    </source>
</evidence>